<keyword evidence="10" id="KW-0546">Nucleotide metabolism</keyword>
<evidence type="ECO:0000256" key="12">
    <source>
        <dbReference type="ARBA" id="ARBA00046090"/>
    </source>
</evidence>
<protein>
    <submittedName>
        <fullName evidence="14">5'-nucleotidase, cytosolic IIIB</fullName>
    </submittedName>
</protein>
<dbReference type="Ensembl" id="ENSSLUT00000048330.1">
    <property type="protein sequence ID" value="ENSSLUP00000046890.1"/>
    <property type="gene ID" value="ENSSLUG00000020648.1"/>
</dbReference>
<comment type="catalytic activity">
    <reaction evidence="1">
        <text>a ribonucleoside 5'-phosphate + H2O = a ribonucleoside + phosphate</text>
        <dbReference type="Rhea" id="RHEA:12484"/>
        <dbReference type="ChEBI" id="CHEBI:15377"/>
        <dbReference type="ChEBI" id="CHEBI:18254"/>
        <dbReference type="ChEBI" id="CHEBI:43474"/>
        <dbReference type="ChEBI" id="CHEBI:58043"/>
        <dbReference type="EC" id="3.1.3.5"/>
    </reaction>
</comment>
<comment type="subcellular location">
    <subcellularLocation>
        <location evidence="2">Cytoplasm</location>
    </subcellularLocation>
</comment>
<dbReference type="InterPro" id="IPR006434">
    <property type="entry name" value="Pyrimidine_nucleotidase_eu"/>
</dbReference>
<keyword evidence="5" id="KW-0963">Cytoplasm</keyword>
<dbReference type="InterPro" id="IPR036412">
    <property type="entry name" value="HAD-like_sf"/>
</dbReference>
<evidence type="ECO:0000313" key="15">
    <source>
        <dbReference type="Proteomes" id="UP000694568"/>
    </source>
</evidence>
<accession>A0A8C9ZZG0</accession>
<keyword evidence="7" id="KW-0547">Nucleotide-binding</keyword>
<evidence type="ECO:0000256" key="3">
    <source>
        <dbReference type="ARBA" id="ARBA00008389"/>
    </source>
</evidence>
<organism evidence="14 15">
    <name type="scientific">Sander lucioperca</name>
    <name type="common">Pike-perch</name>
    <name type="synonym">Perca lucioperca</name>
    <dbReference type="NCBI Taxonomy" id="283035"/>
    <lineage>
        <taxon>Eukaryota</taxon>
        <taxon>Metazoa</taxon>
        <taxon>Chordata</taxon>
        <taxon>Craniata</taxon>
        <taxon>Vertebrata</taxon>
        <taxon>Euteleostomi</taxon>
        <taxon>Actinopterygii</taxon>
        <taxon>Neopterygii</taxon>
        <taxon>Teleostei</taxon>
        <taxon>Neoteleostei</taxon>
        <taxon>Acanthomorphata</taxon>
        <taxon>Eupercaria</taxon>
        <taxon>Perciformes</taxon>
        <taxon>Percoidei</taxon>
        <taxon>Percidae</taxon>
        <taxon>Luciopercinae</taxon>
        <taxon>Sander</taxon>
    </lineage>
</organism>
<dbReference type="GO" id="GO:0009117">
    <property type="term" value="P:nucleotide metabolic process"/>
    <property type="evidence" value="ECO:0007669"/>
    <property type="project" value="UniProtKB-KW"/>
</dbReference>
<evidence type="ECO:0000256" key="9">
    <source>
        <dbReference type="ARBA" id="ARBA00022842"/>
    </source>
</evidence>
<keyword evidence="6" id="KW-0479">Metal-binding</keyword>
<evidence type="ECO:0000256" key="6">
    <source>
        <dbReference type="ARBA" id="ARBA00022723"/>
    </source>
</evidence>
<reference evidence="14" key="2">
    <citation type="submission" date="2025-09" db="UniProtKB">
        <authorList>
            <consortium name="Ensembl"/>
        </authorList>
    </citation>
    <scope>IDENTIFICATION</scope>
</reference>
<dbReference type="GO" id="GO:0005737">
    <property type="term" value="C:cytoplasm"/>
    <property type="evidence" value="ECO:0007669"/>
    <property type="project" value="UniProtKB-SubCell"/>
</dbReference>
<evidence type="ECO:0000256" key="8">
    <source>
        <dbReference type="ARBA" id="ARBA00022801"/>
    </source>
</evidence>
<sequence>MVEWWTKAHELLVQQKIRKDLLAMVVQESDAMLRGLQLLFDHLYEHSIPLLIFSAGIGDILEEVIRQAGVFHPNVKVFSNYMDFDESVEERKQSYLDSYDIVLLKDETLEVPNAIMLYLTGNN</sequence>
<comment type="similarity">
    <text evidence="3">Belongs to the pyrimidine 5'-nucleotidase family.</text>
</comment>
<dbReference type="PANTHER" id="PTHR13045">
    <property type="entry name" value="5'-NUCLEOTIDASE"/>
    <property type="match status" value="1"/>
</dbReference>
<keyword evidence="9" id="KW-0460">Magnesium</keyword>
<evidence type="ECO:0000256" key="1">
    <source>
        <dbReference type="ARBA" id="ARBA00000815"/>
    </source>
</evidence>
<evidence type="ECO:0000256" key="10">
    <source>
        <dbReference type="ARBA" id="ARBA00023080"/>
    </source>
</evidence>
<dbReference type="AlphaFoldDB" id="A0A8C9ZZG0"/>
<evidence type="ECO:0000256" key="4">
    <source>
        <dbReference type="ARBA" id="ARBA00011245"/>
    </source>
</evidence>
<comment type="catalytic activity">
    <reaction evidence="11">
        <text>CMP + H2O = cytidine + phosphate</text>
        <dbReference type="Rhea" id="RHEA:29367"/>
        <dbReference type="ChEBI" id="CHEBI:15377"/>
        <dbReference type="ChEBI" id="CHEBI:17562"/>
        <dbReference type="ChEBI" id="CHEBI:43474"/>
        <dbReference type="ChEBI" id="CHEBI:60377"/>
        <dbReference type="EC" id="3.1.3.91"/>
    </reaction>
</comment>
<comment type="subunit">
    <text evidence="4">Monomer.</text>
</comment>
<dbReference type="GeneTree" id="ENSGT00390000012959"/>
<evidence type="ECO:0000256" key="13">
    <source>
        <dbReference type="ARBA" id="ARBA00048583"/>
    </source>
</evidence>
<evidence type="ECO:0000256" key="11">
    <source>
        <dbReference type="ARBA" id="ARBA00036362"/>
    </source>
</evidence>
<name>A0A8C9ZZG0_SANLU</name>
<proteinExistence type="inferred from homology"/>
<dbReference type="Pfam" id="PF05822">
    <property type="entry name" value="UMPH-1"/>
    <property type="match status" value="1"/>
</dbReference>
<dbReference type="InterPro" id="IPR023214">
    <property type="entry name" value="HAD_sf"/>
</dbReference>
<dbReference type="Gene3D" id="3.40.50.1000">
    <property type="entry name" value="HAD superfamily/HAD-like"/>
    <property type="match status" value="2"/>
</dbReference>
<evidence type="ECO:0000256" key="2">
    <source>
        <dbReference type="ARBA" id="ARBA00004496"/>
    </source>
</evidence>
<reference evidence="14" key="1">
    <citation type="submission" date="2025-08" db="UniProtKB">
        <authorList>
            <consortium name="Ensembl"/>
        </authorList>
    </citation>
    <scope>IDENTIFICATION</scope>
</reference>
<dbReference type="SUPFAM" id="SSF56784">
    <property type="entry name" value="HAD-like"/>
    <property type="match status" value="1"/>
</dbReference>
<dbReference type="PANTHER" id="PTHR13045:SF15">
    <property type="entry name" value="7-METHYLGUANOSINE PHOSPHATE-SPECIFIC 5'-NUCLEOTIDASE"/>
    <property type="match status" value="1"/>
</dbReference>
<comment type="function">
    <text evidence="12">Specifically hydrolyzes 7-methylguanosine monophosphate (m(7)GMP) to 7-methylguanosine and inorganic phosphate. The specific activity for m(7)GMP may protect cells against undesired salvage of m(7)GMP and its incorporation into nucleic acids. Also has weak activity for CMP. UMP and purine nucleotides are poor substrates.</text>
</comment>
<dbReference type="Proteomes" id="UP000694568">
    <property type="component" value="Unplaced"/>
</dbReference>
<dbReference type="GO" id="GO:0000166">
    <property type="term" value="F:nucleotide binding"/>
    <property type="evidence" value="ECO:0007669"/>
    <property type="project" value="UniProtKB-KW"/>
</dbReference>
<keyword evidence="15" id="KW-1185">Reference proteome</keyword>
<evidence type="ECO:0000256" key="5">
    <source>
        <dbReference type="ARBA" id="ARBA00022490"/>
    </source>
</evidence>
<dbReference type="GO" id="GO:0000287">
    <property type="term" value="F:magnesium ion binding"/>
    <property type="evidence" value="ECO:0007669"/>
    <property type="project" value="InterPro"/>
</dbReference>
<evidence type="ECO:0000313" key="14">
    <source>
        <dbReference type="Ensembl" id="ENSSLUP00000046890.1"/>
    </source>
</evidence>
<dbReference type="GO" id="GO:0008253">
    <property type="term" value="F:5'-nucleotidase activity"/>
    <property type="evidence" value="ECO:0007669"/>
    <property type="project" value="UniProtKB-EC"/>
</dbReference>
<keyword evidence="8" id="KW-0378">Hydrolase</keyword>
<comment type="catalytic activity">
    <reaction evidence="13">
        <text>N(7)-methyl-GMP + H2O = N(7)-methylguanosine + phosphate</text>
        <dbReference type="Rhea" id="RHEA:37107"/>
        <dbReference type="ChEBI" id="CHEBI:15377"/>
        <dbReference type="ChEBI" id="CHEBI:20794"/>
        <dbReference type="ChEBI" id="CHEBI:43474"/>
        <dbReference type="ChEBI" id="CHEBI:58285"/>
        <dbReference type="EC" id="3.1.3.91"/>
    </reaction>
</comment>
<evidence type="ECO:0000256" key="7">
    <source>
        <dbReference type="ARBA" id="ARBA00022741"/>
    </source>
</evidence>